<evidence type="ECO:0000313" key="3">
    <source>
        <dbReference type="Proteomes" id="UP000805614"/>
    </source>
</evidence>
<dbReference type="EMBL" id="JABVEC010000005">
    <property type="protein sequence ID" value="MBC6465731.1"/>
    <property type="molecule type" value="Genomic_DNA"/>
</dbReference>
<dbReference type="InterPro" id="IPR029068">
    <property type="entry name" value="Glyas_Bleomycin-R_OHBP_Dase"/>
</dbReference>
<sequence>MAAPALFSIVLGSPDPERLYAWYRSALAPEDTGDEHIDFGGVWLRIEHRTDVADGNPEPGRTILNFLVEDARALAEHLDAMGVSWLAEVHEREHALLGTLTDPDGNLLQIVQLDKEAYLTSLAP</sequence>
<dbReference type="Proteomes" id="UP000805614">
    <property type="component" value="Unassembled WGS sequence"/>
</dbReference>
<protein>
    <submittedName>
        <fullName evidence="2">VOC family protein</fullName>
    </submittedName>
</protein>
<dbReference type="InterPro" id="IPR041581">
    <property type="entry name" value="Glyoxalase_6"/>
</dbReference>
<keyword evidence="3" id="KW-1185">Reference proteome</keyword>
<feature type="domain" description="VOC" evidence="1">
    <location>
        <begin position="5"/>
        <end position="113"/>
    </location>
</feature>
<proteinExistence type="predicted"/>
<evidence type="ECO:0000313" key="2">
    <source>
        <dbReference type="EMBL" id="MBC6465731.1"/>
    </source>
</evidence>
<dbReference type="Pfam" id="PF18029">
    <property type="entry name" value="Glyoxalase_6"/>
    <property type="match status" value="1"/>
</dbReference>
<name>A0ABR7LLU4_9ACTN</name>
<dbReference type="SUPFAM" id="SSF54593">
    <property type="entry name" value="Glyoxalase/Bleomycin resistance protein/Dihydroxybiphenyl dioxygenase"/>
    <property type="match status" value="1"/>
</dbReference>
<dbReference type="RefSeq" id="WP_187242738.1">
    <property type="nucleotide sequence ID" value="NZ_BAAAOK010000006.1"/>
</dbReference>
<accession>A0ABR7LLU4</accession>
<dbReference type="Gene3D" id="3.10.180.10">
    <property type="entry name" value="2,3-Dihydroxybiphenyl 1,2-Dioxygenase, domain 1"/>
    <property type="match status" value="1"/>
</dbReference>
<evidence type="ECO:0000259" key="1">
    <source>
        <dbReference type="PROSITE" id="PS51819"/>
    </source>
</evidence>
<dbReference type="InterPro" id="IPR037523">
    <property type="entry name" value="VOC_core"/>
</dbReference>
<gene>
    <name evidence="2" type="ORF">HKK74_09500</name>
</gene>
<dbReference type="CDD" id="cd06587">
    <property type="entry name" value="VOC"/>
    <property type="match status" value="1"/>
</dbReference>
<dbReference type="PROSITE" id="PS51819">
    <property type="entry name" value="VOC"/>
    <property type="match status" value="1"/>
</dbReference>
<comment type="caution">
    <text evidence="2">The sequence shown here is derived from an EMBL/GenBank/DDBJ whole genome shotgun (WGS) entry which is preliminary data.</text>
</comment>
<organism evidence="2 3">
    <name type="scientific">Actinomadura alba</name>
    <dbReference type="NCBI Taxonomy" id="406431"/>
    <lineage>
        <taxon>Bacteria</taxon>
        <taxon>Bacillati</taxon>
        <taxon>Actinomycetota</taxon>
        <taxon>Actinomycetes</taxon>
        <taxon>Streptosporangiales</taxon>
        <taxon>Thermomonosporaceae</taxon>
        <taxon>Actinomadura</taxon>
    </lineage>
</organism>
<reference evidence="2 3" key="1">
    <citation type="submission" date="2020-06" db="EMBL/GenBank/DDBJ databases">
        <title>Actinomadura xiongansis sp. nov., isolated from soil of Baiyangdian.</title>
        <authorList>
            <person name="Zhang X."/>
        </authorList>
    </citation>
    <scope>NUCLEOTIDE SEQUENCE [LARGE SCALE GENOMIC DNA]</scope>
    <source>
        <strain evidence="2 3">HBUM206468</strain>
    </source>
</reference>